<comment type="caution">
    <text evidence="2">The sequence shown here is derived from an EMBL/GenBank/DDBJ whole genome shotgun (WGS) entry which is preliminary data.</text>
</comment>
<evidence type="ECO:0000313" key="2">
    <source>
        <dbReference type="EMBL" id="TNN50385.1"/>
    </source>
</evidence>
<feature type="region of interest" description="Disordered" evidence="1">
    <location>
        <begin position="27"/>
        <end position="48"/>
    </location>
</feature>
<dbReference type="Proteomes" id="UP000314294">
    <property type="component" value="Unassembled WGS sequence"/>
</dbReference>
<organism evidence="2 3">
    <name type="scientific">Liparis tanakae</name>
    <name type="common">Tanaka's snailfish</name>
    <dbReference type="NCBI Taxonomy" id="230148"/>
    <lineage>
        <taxon>Eukaryota</taxon>
        <taxon>Metazoa</taxon>
        <taxon>Chordata</taxon>
        <taxon>Craniata</taxon>
        <taxon>Vertebrata</taxon>
        <taxon>Euteleostomi</taxon>
        <taxon>Actinopterygii</taxon>
        <taxon>Neopterygii</taxon>
        <taxon>Teleostei</taxon>
        <taxon>Neoteleostei</taxon>
        <taxon>Acanthomorphata</taxon>
        <taxon>Eupercaria</taxon>
        <taxon>Perciformes</taxon>
        <taxon>Cottioidei</taxon>
        <taxon>Cottales</taxon>
        <taxon>Liparidae</taxon>
        <taxon>Liparis</taxon>
    </lineage>
</organism>
<protein>
    <submittedName>
        <fullName evidence="2">Uncharacterized protein</fullName>
    </submittedName>
</protein>
<dbReference type="AlphaFoldDB" id="A0A4Z2GBF4"/>
<evidence type="ECO:0000256" key="1">
    <source>
        <dbReference type="SAM" id="MobiDB-lite"/>
    </source>
</evidence>
<dbReference type="EMBL" id="SRLO01000619">
    <property type="protein sequence ID" value="TNN50385.1"/>
    <property type="molecule type" value="Genomic_DNA"/>
</dbReference>
<evidence type="ECO:0000313" key="3">
    <source>
        <dbReference type="Proteomes" id="UP000314294"/>
    </source>
</evidence>
<reference evidence="2 3" key="1">
    <citation type="submission" date="2019-03" db="EMBL/GenBank/DDBJ databases">
        <title>First draft genome of Liparis tanakae, snailfish: a comprehensive survey of snailfish specific genes.</title>
        <authorList>
            <person name="Kim W."/>
            <person name="Song I."/>
            <person name="Jeong J.-H."/>
            <person name="Kim D."/>
            <person name="Kim S."/>
            <person name="Ryu S."/>
            <person name="Song J.Y."/>
            <person name="Lee S.K."/>
        </authorList>
    </citation>
    <scope>NUCLEOTIDE SEQUENCE [LARGE SCALE GENOMIC DNA]</scope>
    <source>
        <tissue evidence="2">Muscle</tissue>
    </source>
</reference>
<proteinExistence type="predicted"/>
<sequence length="74" mass="8491">MVDGPHRLYSWTQATVTQSDLAGLDHTSSCPTYEEPGQKVLKPRPGAKNRSTLVAHRKLRLSEKWYKWAYEKCS</sequence>
<name>A0A4Z2GBF4_9TELE</name>
<gene>
    <name evidence="2" type="ORF">EYF80_039420</name>
</gene>
<keyword evidence="3" id="KW-1185">Reference proteome</keyword>
<accession>A0A4Z2GBF4</accession>